<gene>
    <name evidence="2" type="ORF">RBSWK_03235</name>
</gene>
<protein>
    <submittedName>
        <fullName evidence="2">Uncharacterized protein</fullName>
    </submittedName>
</protein>
<comment type="caution">
    <text evidence="2">The sequence shown here is derived from an EMBL/GenBank/DDBJ whole genome shotgun (WGS) entry which is preliminary data.</text>
</comment>
<feature type="region of interest" description="Disordered" evidence="1">
    <location>
        <begin position="1"/>
        <end position="41"/>
    </location>
</feature>
<accession>L7CFH0</accession>
<dbReference type="EMBL" id="AMWG01000090">
    <property type="protein sequence ID" value="ELP32778.1"/>
    <property type="molecule type" value="Genomic_DNA"/>
</dbReference>
<evidence type="ECO:0000313" key="2">
    <source>
        <dbReference type="EMBL" id="ELP32778.1"/>
    </source>
</evidence>
<proteinExistence type="predicted"/>
<organism evidence="2 3">
    <name type="scientific">Rhodopirellula baltica SWK14</name>
    <dbReference type="NCBI Taxonomy" id="993516"/>
    <lineage>
        <taxon>Bacteria</taxon>
        <taxon>Pseudomonadati</taxon>
        <taxon>Planctomycetota</taxon>
        <taxon>Planctomycetia</taxon>
        <taxon>Pirellulales</taxon>
        <taxon>Pirellulaceae</taxon>
        <taxon>Rhodopirellula</taxon>
    </lineage>
</organism>
<evidence type="ECO:0000313" key="3">
    <source>
        <dbReference type="Proteomes" id="UP000010959"/>
    </source>
</evidence>
<name>L7CFH0_RHOBT</name>
<dbReference type="Proteomes" id="UP000010959">
    <property type="component" value="Unassembled WGS sequence"/>
</dbReference>
<reference evidence="2 3" key="1">
    <citation type="journal article" date="2013" name="Mar. Genomics">
        <title>Expression of sulfatases in Rhodopirellula baltica and the diversity of sulfatases in the genus Rhodopirellula.</title>
        <authorList>
            <person name="Wegner C.E."/>
            <person name="Richter-Heitmann T."/>
            <person name="Klindworth A."/>
            <person name="Klockow C."/>
            <person name="Richter M."/>
            <person name="Achstetter T."/>
            <person name="Glockner F.O."/>
            <person name="Harder J."/>
        </authorList>
    </citation>
    <scope>NUCLEOTIDE SEQUENCE [LARGE SCALE GENOMIC DNA]</scope>
    <source>
        <strain evidence="2 3">SWK14</strain>
    </source>
</reference>
<evidence type="ECO:0000256" key="1">
    <source>
        <dbReference type="SAM" id="MobiDB-lite"/>
    </source>
</evidence>
<dbReference type="AlphaFoldDB" id="L7CFH0"/>
<dbReference type="PATRIC" id="fig|993516.3.peg.3442"/>
<sequence>MSRDAARYGNGCKELYDNGRSGQRRHGIETGFHPQNPTAPV</sequence>